<comment type="caution">
    <text evidence="1">The sequence shown here is derived from an EMBL/GenBank/DDBJ whole genome shotgun (WGS) entry which is preliminary data.</text>
</comment>
<dbReference type="AlphaFoldDB" id="A0A9J6AII2"/>
<evidence type="ECO:0000313" key="1">
    <source>
        <dbReference type="EMBL" id="KAG5624249.1"/>
    </source>
</evidence>
<dbReference type="Proteomes" id="UP000824120">
    <property type="component" value="Chromosome 2"/>
</dbReference>
<name>A0A9J6AII2_SOLCO</name>
<dbReference type="EMBL" id="JACXVP010000002">
    <property type="protein sequence ID" value="KAG5624249.1"/>
    <property type="molecule type" value="Genomic_DNA"/>
</dbReference>
<proteinExistence type="predicted"/>
<gene>
    <name evidence="1" type="ORF">H5410_009467</name>
</gene>
<accession>A0A9J6AII2</accession>
<organism evidence="1 2">
    <name type="scientific">Solanum commersonii</name>
    <name type="common">Commerson's wild potato</name>
    <name type="synonym">Commerson's nightshade</name>
    <dbReference type="NCBI Taxonomy" id="4109"/>
    <lineage>
        <taxon>Eukaryota</taxon>
        <taxon>Viridiplantae</taxon>
        <taxon>Streptophyta</taxon>
        <taxon>Embryophyta</taxon>
        <taxon>Tracheophyta</taxon>
        <taxon>Spermatophyta</taxon>
        <taxon>Magnoliopsida</taxon>
        <taxon>eudicotyledons</taxon>
        <taxon>Gunneridae</taxon>
        <taxon>Pentapetalae</taxon>
        <taxon>asterids</taxon>
        <taxon>lamiids</taxon>
        <taxon>Solanales</taxon>
        <taxon>Solanaceae</taxon>
        <taxon>Solanoideae</taxon>
        <taxon>Solaneae</taxon>
        <taxon>Solanum</taxon>
    </lineage>
</organism>
<sequence length="63" mass="7744">MWKQKRKVNERFACWSFKLDIKLERCHISIAIFPIVLRLEIRGSCPYYRCRHRSELVDNFDLD</sequence>
<protein>
    <submittedName>
        <fullName evidence="1">Uncharacterized protein</fullName>
    </submittedName>
</protein>
<reference evidence="1 2" key="1">
    <citation type="submission" date="2020-09" db="EMBL/GenBank/DDBJ databases">
        <title>De no assembly of potato wild relative species, Solanum commersonii.</title>
        <authorList>
            <person name="Cho K."/>
        </authorList>
    </citation>
    <scope>NUCLEOTIDE SEQUENCE [LARGE SCALE GENOMIC DNA]</scope>
    <source>
        <strain evidence="1">LZ3.2</strain>
        <tissue evidence="1">Leaf</tissue>
    </source>
</reference>
<evidence type="ECO:0000313" key="2">
    <source>
        <dbReference type="Proteomes" id="UP000824120"/>
    </source>
</evidence>
<keyword evidence="2" id="KW-1185">Reference proteome</keyword>